<evidence type="ECO:0000313" key="6">
    <source>
        <dbReference type="EMBL" id="QNI33754.1"/>
    </source>
</evidence>
<evidence type="ECO:0000313" key="7">
    <source>
        <dbReference type="Proteomes" id="UP000515312"/>
    </source>
</evidence>
<dbReference type="Pfam" id="PF25183">
    <property type="entry name" value="OMP_b-brl_4"/>
    <property type="match status" value="1"/>
</dbReference>
<dbReference type="AlphaFoldDB" id="A0A7G8BMI4"/>
<reference evidence="6 7" key="1">
    <citation type="submission" date="2020-08" db="EMBL/GenBank/DDBJ databases">
        <title>Edaphobacter telluris sp. nov. and Acidobacterium dinghuensis sp. nov., two acidobacteria isolated from forest soil.</title>
        <authorList>
            <person name="Fu J."/>
            <person name="Qiu L."/>
        </authorList>
    </citation>
    <scope>NUCLEOTIDE SEQUENCE [LARGE SCALE GENOMIC DNA]</scope>
    <source>
        <strain evidence="6">4Y35</strain>
    </source>
</reference>
<dbReference type="InterPro" id="IPR057601">
    <property type="entry name" value="Oar-like_b-barrel"/>
</dbReference>
<dbReference type="GO" id="GO:0009279">
    <property type="term" value="C:cell outer membrane"/>
    <property type="evidence" value="ECO:0007669"/>
    <property type="project" value="UniProtKB-SubCell"/>
</dbReference>
<dbReference type="SUPFAM" id="SSF56935">
    <property type="entry name" value="Porins"/>
    <property type="match status" value="1"/>
</dbReference>
<dbReference type="RefSeq" id="WP_186745376.1">
    <property type="nucleotide sequence ID" value="NZ_CP060394.1"/>
</dbReference>
<dbReference type="EMBL" id="CP060394">
    <property type="protein sequence ID" value="QNI33754.1"/>
    <property type="molecule type" value="Genomic_DNA"/>
</dbReference>
<dbReference type="KEGG" id="adin:H7849_07490"/>
<evidence type="ECO:0000256" key="4">
    <source>
        <dbReference type="SAM" id="SignalP"/>
    </source>
</evidence>
<dbReference type="SUPFAM" id="SSF49464">
    <property type="entry name" value="Carboxypeptidase regulatory domain-like"/>
    <property type="match status" value="1"/>
</dbReference>
<keyword evidence="3" id="KW-0998">Cell outer membrane</keyword>
<keyword evidence="4" id="KW-0732">Signal</keyword>
<feature type="chain" id="PRO_5028895791" evidence="4">
    <location>
        <begin position="22"/>
        <end position="1144"/>
    </location>
</feature>
<evidence type="ECO:0000256" key="1">
    <source>
        <dbReference type="ARBA" id="ARBA00004442"/>
    </source>
</evidence>
<keyword evidence="7" id="KW-1185">Reference proteome</keyword>
<dbReference type="InterPro" id="IPR008969">
    <property type="entry name" value="CarboxyPept-like_regulatory"/>
</dbReference>
<sequence>MKRISCLLLFLFGTCVAESFAQLDTASIEGRVADSSGASVVGAAVDVMNIETNYTYHVTSNKDGEWYASPVHIGTYRVTVTAGGFQKSVVDSVTLDVQQRQRVNVELKPGAVTSTVEVTGAASSLETDTVERSHLIDSQTMVTLPLNGRNPVQLAQLTVGVTTSEPGARDSNGYGFSANGSRSLQNNFLLDGIDNNSNLPDLLNEANYVFMPSVDALQEFRVETNSYSAEFGRATGAVVNATVKSGTNQFHGVVYEFLRNQNLDAKNFFDTVQPSYHQNQFGATLGGPILHNKLFFFVDYEGLRISQGQTNTALVPTAAQRIGDFSSQLDLTSPTGVLDCNGQPTYAGELFDTKQTQVSAASPTGYCGVPFAYAANGVTPSNVIPQSKLDSLGLTLAALYPAPNASGLGYNYLSNPKLIKDRNQGDVRVDQVFSSKDSAFYRFSMGRQPATIPSPFPGLADGGGFFTGIENNDAYSVAASETHIFSQSLVNEVRFGYNHLHTTRFQFNYGTDVSSQVGFPGVPYVSGTDNGGLPQLTFSDMSTLGSPTYLPSDESQDTYSVTDTVTLVRGNHSIKLGGSFRPEHFAILQPAASRGSMNFGTQFTDNPADEGTGGSGFATLLSGQPGGGTINNINNINYRRTVWAAFVQDNWRAMPKLTVELGLRYELFSGITEENNAQANFNAITGVLDIPTNSHVSLTPTLAQEIPVNHTASDSLIPTPNLNFGPRVGLAYQFSPRWVFRSAFGIFFNGDENGPYSNPSPGFNPPYFDTENYVAPCGLSSYNPNAGSCAIDGLSQLSNGFPSDALVDPNTPALFSESKLSTPYVDQWHASLQYELGDKTVVEAAYVGSKGTKLYTFANLNQAAPTADPSAPTAPRRPFPYVDSSIGWLQSNGFSNYNALQLRFQHRFASGLSALINYTYSHALGDSSNANLGAQNNDSFRWSKHPEWEYGNLDFDNRHRMVASAWWDLPVGRGKALASDANSFVNAVIGNWQLAGIVTLSSGTWYTVTDANANFANSDGQQRPDVVPGQRANGHPCVAGTFFNTCAFQDPAEGSFGNVGLNTLRGPGVENVDFSVLKTFPMGESRRVEFRGEFYNVFNHPNFLFAAPGPQNSNNATVLGTPSFGYTTAANDPRLIQFGLKFYF</sequence>
<dbReference type="Proteomes" id="UP000515312">
    <property type="component" value="Chromosome"/>
</dbReference>
<proteinExistence type="predicted"/>
<keyword evidence="6" id="KW-0675">Receptor</keyword>
<gene>
    <name evidence="6" type="ORF">H7849_07490</name>
</gene>
<keyword evidence="2" id="KW-0472">Membrane</keyword>
<protein>
    <submittedName>
        <fullName evidence="6">TonB-dependent receptor</fullName>
    </submittedName>
</protein>
<name>A0A7G8BMI4_9BACT</name>
<dbReference type="Pfam" id="PF13620">
    <property type="entry name" value="CarboxypepD_reg"/>
    <property type="match status" value="1"/>
</dbReference>
<evidence type="ECO:0000259" key="5">
    <source>
        <dbReference type="Pfam" id="PF25183"/>
    </source>
</evidence>
<dbReference type="Gene3D" id="2.60.40.1120">
    <property type="entry name" value="Carboxypeptidase-like, regulatory domain"/>
    <property type="match status" value="1"/>
</dbReference>
<comment type="subcellular location">
    <subcellularLocation>
        <location evidence="1">Cell outer membrane</location>
    </subcellularLocation>
</comment>
<feature type="signal peptide" evidence="4">
    <location>
        <begin position="1"/>
        <end position="21"/>
    </location>
</feature>
<evidence type="ECO:0000256" key="2">
    <source>
        <dbReference type="ARBA" id="ARBA00023136"/>
    </source>
</evidence>
<feature type="domain" description="TonB-dependent transporter Oar-like beta-barrel" evidence="5">
    <location>
        <begin position="243"/>
        <end position="1137"/>
    </location>
</feature>
<dbReference type="Gene3D" id="2.40.170.20">
    <property type="entry name" value="TonB-dependent receptor, beta-barrel domain"/>
    <property type="match status" value="1"/>
</dbReference>
<accession>A0A7G8BMI4</accession>
<dbReference type="InterPro" id="IPR036942">
    <property type="entry name" value="Beta-barrel_TonB_sf"/>
</dbReference>
<evidence type="ECO:0000256" key="3">
    <source>
        <dbReference type="ARBA" id="ARBA00023237"/>
    </source>
</evidence>
<organism evidence="6 7">
    <name type="scientific">Alloacidobacterium dinghuense</name>
    <dbReference type="NCBI Taxonomy" id="2763107"/>
    <lineage>
        <taxon>Bacteria</taxon>
        <taxon>Pseudomonadati</taxon>
        <taxon>Acidobacteriota</taxon>
        <taxon>Terriglobia</taxon>
        <taxon>Terriglobales</taxon>
        <taxon>Acidobacteriaceae</taxon>
        <taxon>Alloacidobacterium</taxon>
    </lineage>
</organism>